<accession>A0A6M3Y001</accession>
<name>A0A6M3Y001_9ZZZZ</name>
<organism evidence="2">
    <name type="scientific">viral metagenome</name>
    <dbReference type="NCBI Taxonomy" id="1070528"/>
    <lineage>
        <taxon>unclassified sequences</taxon>
        <taxon>metagenomes</taxon>
        <taxon>organismal metagenomes</taxon>
    </lineage>
</organism>
<reference evidence="2" key="1">
    <citation type="submission" date="2020-03" db="EMBL/GenBank/DDBJ databases">
        <title>The deep terrestrial virosphere.</title>
        <authorList>
            <person name="Holmfeldt K."/>
            <person name="Nilsson E."/>
            <person name="Simone D."/>
            <person name="Lopez-Fernandez M."/>
            <person name="Wu X."/>
            <person name="de Brujin I."/>
            <person name="Lundin D."/>
            <person name="Andersson A."/>
            <person name="Bertilsson S."/>
            <person name="Dopson M."/>
        </authorList>
    </citation>
    <scope>NUCLEOTIDE SEQUENCE</scope>
    <source>
        <strain evidence="1">MM415A00492</strain>
        <strain evidence="2">TM448B04718</strain>
    </source>
</reference>
<evidence type="ECO:0000313" key="1">
    <source>
        <dbReference type="EMBL" id="QJA81795.1"/>
    </source>
</evidence>
<gene>
    <name evidence="1" type="ORF">MM415A00492_0005</name>
    <name evidence="2" type="ORF">TM448B04718_0005</name>
</gene>
<dbReference type="EMBL" id="MT145101">
    <property type="protein sequence ID" value="QJI03585.1"/>
    <property type="molecule type" value="Genomic_DNA"/>
</dbReference>
<dbReference type="EMBL" id="MT142470">
    <property type="protein sequence ID" value="QJA81795.1"/>
    <property type="molecule type" value="Genomic_DNA"/>
</dbReference>
<protein>
    <submittedName>
        <fullName evidence="2">Uncharacterized protein</fullName>
    </submittedName>
</protein>
<proteinExistence type="predicted"/>
<evidence type="ECO:0000313" key="2">
    <source>
        <dbReference type="EMBL" id="QJI03585.1"/>
    </source>
</evidence>
<sequence length="62" mass="7248">MRETILRIKDMNNFQHIETYGELRVLLKQNNIDYDGILVSINSGIGYIWRNKIKPVIENSVA</sequence>
<dbReference type="AlphaFoldDB" id="A0A6M3Y001"/>